<dbReference type="Proteomes" id="UP000324800">
    <property type="component" value="Unassembled WGS sequence"/>
</dbReference>
<sequence length="131" mass="14909">KSNSGKKFAGYEMSGSIAEMINKMSNGTNDFIVLRDNINSPYVTGCIWGIVIAIVFSIVLYAFVMCYFCGWCIAQFVQAYYCKFPGPIIKGCCWEDYKGTHQYCKFGTFIAFICLTFVLLLKEQCLILMTW</sequence>
<keyword evidence="1" id="KW-0472">Membrane</keyword>
<keyword evidence="1" id="KW-0812">Transmembrane</keyword>
<organism evidence="2 3">
    <name type="scientific">Streblomastix strix</name>
    <dbReference type="NCBI Taxonomy" id="222440"/>
    <lineage>
        <taxon>Eukaryota</taxon>
        <taxon>Metamonada</taxon>
        <taxon>Preaxostyla</taxon>
        <taxon>Oxymonadida</taxon>
        <taxon>Streblomastigidae</taxon>
        <taxon>Streblomastix</taxon>
    </lineage>
</organism>
<comment type="caution">
    <text evidence="2">The sequence shown here is derived from an EMBL/GenBank/DDBJ whole genome shotgun (WGS) entry which is preliminary data.</text>
</comment>
<name>A0A5J4TNR6_9EUKA</name>
<evidence type="ECO:0000313" key="2">
    <source>
        <dbReference type="EMBL" id="KAA6359500.1"/>
    </source>
</evidence>
<reference evidence="2 3" key="1">
    <citation type="submission" date="2019-03" db="EMBL/GenBank/DDBJ databases">
        <title>Single cell metagenomics reveals metabolic interactions within the superorganism composed of flagellate Streblomastix strix and complex community of Bacteroidetes bacteria on its surface.</title>
        <authorList>
            <person name="Treitli S.C."/>
            <person name="Kolisko M."/>
            <person name="Husnik F."/>
            <person name="Keeling P."/>
            <person name="Hampl V."/>
        </authorList>
    </citation>
    <scope>NUCLEOTIDE SEQUENCE [LARGE SCALE GENOMIC DNA]</scope>
    <source>
        <strain evidence="2">ST1C</strain>
    </source>
</reference>
<feature type="transmembrane region" description="Helical" evidence="1">
    <location>
        <begin position="103"/>
        <end position="121"/>
    </location>
</feature>
<protein>
    <submittedName>
        <fullName evidence="2">Uncharacterized protein</fullName>
    </submittedName>
</protein>
<feature type="non-terminal residue" evidence="2">
    <location>
        <position position="1"/>
    </location>
</feature>
<feature type="transmembrane region" description="Helical" evidence="1">
    <location>
        <begin position="47"/>
        <end position="74"/>
    </location>
</feature>
<dbReference type="AlphaFoldDB" id="A0A5J4TNR6"/>
<proteinExistence type="predicted"/>
<gene>
    <name evidence="2" type="ORF">EZS28_044973</name>
</gene>
<dbReference type="EMBL" id="SNRW01028287">
    <property type="protein sequence ID" value="KAA6359500.1"/>
    <property type="molecule type" value="Genomic_DNA"/>
</dbReference>
<keyword evidence="1" id="KW-1133">Transmembrane helix</keyword>
<evidence type="ECO:0000256" key="1">
    <source>
        <dbReference type="SAM" id="Phobius"/>
    </source>
</evidence>
<evidence type="ECO:0000313" key="3">
    <source>
        <dbReference type="Proteomes" id="UP000324800"/>
    </source>
</evidence>
<accession>A0A5J4TNR6</accession>